<dbReference type="InterPro" id="IPR051799">
    <property type="entry name" value="NADH_flavin_oxidoreductase"/>
</dbReference>
<evidence type="ECO:0000313" key="5">
    <source>
        <dbReference type="Proteomes" id="UP000198852"/>
    </source>
</evidence>
<name>A0A1I6UFX0_9PSEU</name>
<evidence type="ECO:0000256" key="1">
    <source>
        <dbReference type="ARBA" id="ARBA00022630"/>
    </source>
</evidence>
<proteinExistence type="predicted"/>
<dbReference type="PANTHER" id="PTHR43656">
    <property type="entry name" value="BINDING OXIDOREDUCTASE, PUTATIVE (AFU_ORTHOLOGUE AFUA_2G08260)-RELATED"/>
    <property type="match status" value="1"/>
</dbReference>
<dbReference type="InterPro" id="IPR013785">
    <property type="entry name" value="Aldolase_TIM"/>
</dbReference>
<dbReference type="Pfam" id="PF00724">
    <property type="entry name" value="Oxidored_FMN"/>
    <property type="match status" value="1"/>
</dbReference>
<keyword evidence="1" id="KW-0285">Flavoprotein</keyword>
<keyword evidence="5" id="KW-1185">Reference proteome</keyword>
<sequence length="403" mass="43683">MREKKIPDVLAPATLGPVTLRNRVIKAATYENMARGGLVTDQLIDFHVRHAAGGVGMTTVAYCAVAPEGRTDGEQIVWRPEAKPGLRRLTEAVHAHGAAISAQVGHSGPVGDSTKTKLPALGPSPSLSMLSLRKVKAATMADIDRIVRAHGEAAAMAVDTGFDAVEIHLGHNYLASSFLSPKLNKRNDAYGGTLANRARLALRIMRAVREAVGDRIAILAKLNMDDGVPGGFWLDEAITVAQWLESEGTVDALEMTAGSSLLNPMYLFKGEAPVHEFAEVMPQPIRTGVKLVGDRFIREYPYQDGYLLEDARQIRAAVDLPMVLLGGITQRQIMDTAMHEGFQFVAMGRALLREPDLINRIATDPSTRSLCNHNNRCMVTIFTGSRCVLVPEDESNGSRGDSR</sequence>
<dbReference type="STRING" id="95161.SAMN05660874_04895"/>
<dbReference type="RefSeq" id="WP_093422386.1">
    <property type="nucleotide sequence ID" value="NZ_FOZX01000010.1"/>
</dbReference>
<protein>
    <submittedName>
        <fullName evidence="4">2,4-dienoyl-CoA reductase</fullName>
    </submittedName>
</protein>
<dbReference type="AlphaFoldDB" id="A0A1I6UFX0"/>
<evidence type="ECO:0000256" key="2">
    <source>
        <dbReference type="ARBA" id="ARBA00023002"/>
    </source>
</evidence>
<dbReference type="EMBL" id="FOZX01000010">
    <property type="protein sequence ID" value="SFT00313.1"/>
    <property type="molecule type" value="Genomic_DNA"/>
</dbReference>
<feature type="domain" description="NADH:flavin oxidoreductase/NADH oxidase N-terminal" evidence="3">
    <location>
        <begin position="10"/>
        <end position="245"/>
    </location>
</feature>
<dbReference type="Proteomes" id="UP000198852">
    <property type="component" value="Unassembled WGS sequence"/>
</dbReference>
<organism evidence="4 5">
    <name type="scientific">Saccharopolyspora flava</name>
    <dbReference type="NCBI Taxonomy" id="95161"/>
    <lineage>
        <taxon>Bacteria</taxon>
        <taxon>Bacillati</taxon>
        <taxon>Actinomycetota</taxon>
        <taxon>Actinomycetes</taxon>
        <taxon>Pseudonocardiales</taxon>
        <taxon>Pseudonocardiaceae</taxon>
        <taxon>Saccharopolyspora</taxon>
    </lineage>
</organism>
<keyword evidence="2" id="KW-0560">Oxidoreductase</keyword>
<evidence type="ECO:0000259" key="3">
    <source>
        <dbReference type="Pfam" id="PF00724"/>
    </source>
</evidence>
<dbReference type="GO" id="GO:0016491">
    <property type="term" value="F:oxidoreductase activity"/>
    <property type="evidence" value="ECO:0007669"/>
    <property type="project" value="UniProtKB-KW"/>
</dbReference>
<dbReference type="CDD" id="cd02803">
    <property type="entry name" value="OYE_like_FMN_family"/>
    <property type="match status" value="1"/>
</dbReference>
<dbReference type="GO" id="GO:0010181">
    <property type="term" value="F:FMN binding"/>
    <property type="evidence" value="ECO:0007669"/>
    <property type="project" value="InterPro"/>
</dbReference>
<dbReference type="InterPro" id="IPR001155">
    <property type="entry name" value="OxRdtase_FMN_N"/>
</dbReference>
<gene>
    <name evidence="4" type="ORF">SAMN05660874_04895</name>
</gene>
<accession>A0A1I6UFX0</accession>
<dbReference type="Gene3D" id="3.20.20.70">
    <property type="entry name" value="Aldolase class I"/>
    <property type="match status" value="1"/>
</dbReference>
<evidence type="ECO:0000313" key="4">
    <source>
        <dbReference type="EMBL" id="SFT00313.1"/>
    </source>
</evidence>
<reference evidence="5" key="1">
    <citation type="submission" date="2016-10" db="EMBL/GenBank/DDBJ databases">
        <authorList>
            <person name="Varghese N."/>
            <person name="Submissions S."/>
        </authorList>
    </citation>
    <scope>NUCLEOTIDE SEQUENCE [LARGE SCALE GENOMIC DNA]</scope>
    <source>
        <strain evidence="5">DSM 44771</strain>
    </source>
</reference>
<dbReference type="SUPFAM" id="SSF51395">
    <property type="entry name" value="FMN-linked oxidoreductases"/>
    <property type="match status" value="1"/>
</dbReference>
<dbReference type="OrthoDB" id="3169239at2"/>
<dbReference type="PANTHER" id="PTHR43656:SF2">
    <property type="entry name" value="BINDING OXIDOREDUCTASE, PUTATIVE (AFU_ORTHOLOGUE AFUA_2G08260)-RELATED"/>
    <property type="match status" value="1"/>
</dbReference>